<dbReference type="InterPro" id="IPR020508">
    <property type="entry name" value="SecM_small"/>
</dbReference>
<proteinExistence type="predicted"/>
<dbReference type="AlphaFoldDB" id="A0A1T0AEA8"/>
<dbReference type="EMBL" id="JAODIR010000002">
    <property type="protein sequence ID" value="MDD2167133.1"/>
    <property type="molecule type" value="Genomic_DNA"/>
</dbReference>
<name>A0A1T0AEA8_GLAPU</name>
<reference evidence="1" key="1">
    <citation type="submission" date="2022-09" db="EMBL/GenBank/DDBJ databases">
        <title>Molecular characterization of Glaesserella parasuis strains circulating in commercial swine farms using whole-genome sequencing.</title>
        <authorList>
            <person name="Mugabi R."/>
            <person name="Clavijo M."/>
            <person name="Li G."/>
        </authorList>
    </citation>
    <scope>NUCLEOTIDE SEQUENCE</scope>
    <source>
        <strain evidence="1">0435-53</strain>
    </source>
</reference>
<dbReference type="Pfam" id="PF10818">
    <property type="entry name" value="SecM_small"/>
    <property type="match status" value="1"/>
</dbReference>
<organism evidence="1 2">
    <name type="scientific">Glaesserella parasuis</name>
    <name type="common">Haemophilus parasuis</name>
    <dbReference type="NCBI Taxonomy" id="738"/>
    <lineage>
        <taxon>Bacteria</taxon>
        <taxon>Pseudomonadati</taxon>
        <taxon>Pseudomonadota</taxon>
        <taxon>Gammaproteobacteria</taxon>
        <taxon>Pasteurellales</taxon>
        <taxon>Pasteurellaceae</taxon>
        <taxon>Glaesserella</taxon>
    </lineage>
</organism>
<accession>A0A1T0AEA8</accession>
<gene>
    <name evidence="1" type="primary">secM</name>
    <name evidence="1" type="ORF">N5925_00630</name>
</gene>
<dbReference type="Proteomes" id="UP001148834">
    <property type="component" value="Unassembled WGS sequence"/>
</dbReference>
<dbReference type="RefSeq" id="WP_021112261.1">
    <property type="nucleotide sequence ID" value="NZ_CBCRUP010000001.1"/>
</dbReference>
<sequence length="106" mass="11945">MNFLRRFHKPALISQFLLGIVAIFALPTAQPLANESETLPTNQLVLRLSDFSSVQKVELEAAHLLHLEQQPLVIPTKQAVVFCEFFAKSYRLYQVSNPPIRAGPTE</sequence>
<dbReference type="NCBIfam" id="NF038363">
    <property type="entry name" value="SecM_small"/>
    <property type="match status" value="1"/>
</dbReference>
<evidence type="ECO:0000313" key="1">
    <source>
        <dbReference type="EMBL" id="MDD2167133.1"/>
    </source>
</evidence>
<protein>
    <submittedName>
        <fullName evidence="1">SecA translation cis-regulator SecM</fullName>
    </submittedName>
</protein>
<comment type="caution">
    <text evidence="1">The sequence shown here is derived from an EMBL/GenBank/DDBJ whole genome shotgun (WGS) entry which is preliminary data.</text>
</comment>
<evidence type="ECO:0000313" key="2">
    <source>
        <dbReference type="Proteomes" id="UP001148834"/>
    </source>
</evidence>